<name>A0A7X1KLD3_9SPHN</name>
<comment type="subcellular location">
    <subcellularLocation>
        <location evidence="1">Membrane</location>
        <topology evidence="1">Multi-pass membrane protein</topology>
    </subcellularLocation>
</comment>
<dbReference type="RefSeq" id="WP_185663741.1">
    <property type="nucleotide sequence ID" value="NZ_JACLAW010000005.1"/>
</dbReference>
<dbReference type="Pfam" id="PF13564">
    <property type="entry name" value="DoxX_2"/>
    <property type="match status" value="1"/>
</dbReference>
<keyword evidence="4 5" id="KW-0472">Membrane</keyword>
<evidence type="ECO:0000313" key="6">
    <source>
        <dbReference type="EMBL" id="MBC2665486.1"/>
    </source>
</evidence>
<evidence type="ECO:0000256" key="1">
    <source>
        <dbReference type="ARBA" id="ARBA00004141"/>
    </source>
</evidence>
<evidence type="ECO:0000256" key="2">
    <source>
        <dbReference type="ARBA" id="ARBA00022692"/>
    </source>
</evidence>
<feature type="transmembrane region" description="Helical" evidence="5">
    <location>
        <begin position="60"/>
        <end position="83"/>
    </location>
</feature>
<dbReference type="EMBL" id="JACLAW010000005">
    <property type="protein sequence ID" value="MBC2665486.1"/>
    <property type="molecule type" value="Genomic_DNA"/>
</dbReference>
<dbReference type="InterPro" id="IPR032808">
    <property type="entry name" value="DoxX"/>
</dbReference>
<protein>
    <submittedName>
        <fullName evidence="6">DoxX family protein</fullName>
    </submittedName>
</protein>
<dbReference type="Proteomes" id="UP000566813">
    <property type="component" value="Unassembled WGS sequence"/>
</dbReference>
<sequence>MGSSAEGRGSRVAQGLCRASLFVAALMLAAIFGFVGWNKAFAPLAELARHGAWTVHLPAALGRAVGWSELVCALALLGAVLPAGLCWCRSAALVLIANQLIAAAVHTVRGETAALPQNGVLIALLLLVAALAHGILQREREI</sequence>
<comment type="caution">
    <text evidence="6">The sequence shown here is derived from an EMBL/GenBank/DDBJ whole genome shotgun (WGS) entry which is preliminary data.</text>
</comment>
<evidence type="ECO:0000256" key="3">
    <source>
        <dbReference type="ARBA" id="ARBA00022989"/>
    </source>
</evidence>
<dbReference type="GO" id="GO:0016020">
    <property type="term" value="C:membrane"/>
    <property type="evidence" value="ECO:0007669"/>
    <property type="project" value="UniProtKB-SubCell"/>
</dbReference>
<keyword evidence="3 5" id="KW-1133">Transmembrane helix</keyword>
<keyword evidence="2 5" id="KW-0812">Transmembrane</keyword>
<keyword evidence="7" id="KW-1185">Reference proteome</keyword>
<organism evidence="6 7">
    <name type="scientific">Novosphingobium flavum</name>
    <dbReference type="NCBI Taxonomy" id="1778672"/>
    <lineage>
        <taxon>Bacteria</taxon>
        <taxon>Pseudomonadati</taxon>
        <taxon>Pseudomonadota</taxon>
        <taxon>Alphaproteobacteria</taxon>
        <taxon>Sphingomonadales</taxon>
        <taxon>Sphingomonadaceae</taxon>
        <taxon>Novosphingobium</taxon>
    </lineage>
</organism>
<evidence type="ECO:0000256" key="4">
    <source>
        <dbReference type="ARBA" id="ARBA00023136"/>
    </source>
</evidence>
<feature type="transmembrane region" description="Helical" evidence="5">
    <location>
        <begin position="21"/>
        <end position="40"/>
    </location>
</feature>
<reference evidence="6 7" key="1">
    <citation type="submission" date="2020-08" db="EMBL/GenBank/DDBJ databases">
        <title>The genome sequence of type strain Novosphingobium flavum NBRC 111647.</title>
        <authorList>
            <person name="Liu Y."/>
        </authorList>
    </citation>
    <scope>NUCLEOTIDE SEQUENCE [LARGE SCALE GENOMIC DNA]</scope>
    <source>
        <strain evidence="6 7">NBRC 111647</strain>
    </source>
</reference>
<feature type="transmembrane region" description="Helical" evidence="5">
    <location>
        <begin position="114"/>
        <end position="136"/>
    </location>
</feature>
<accession>A0A7X1KLD3</accession>
<evidence type="ECO:0000256" key="5">
    <source>
        <dbReference type="SAM" id="Phobius"/>
    </source>
</evidence>
<feature type="transmembrane region" description="Helical" evidence="5">
    <location>
        <begin position="90"/>
        <end position="108"/>
    </location>
</feature>
<proteinExistence type="predicted"/>
<dbReference type="AlphaFoldDB" id="A0A7X1KLD3"/>
<gene>
    <name evidence="6" type="ORF">H7F51_08125</name>
</gene>
<evidence type="ECO:0000313" key="7">
    <source>
        <dbReference type="Proteomes" id="UP000566813"/>
    </source>
</evidence>